<feature type="domain" description="SAM" evidence="1">
    <location>
        <begin position="24"/>
        <end position="58"/>
    </location>
</feature>
<dbReference type="Proteomes" id="UP001454036">
    <property type="component" value="Unassembled WGS sequence"/>
</dbReference>
<dbReference type="AlphaFoldDB" id="A0AAV3NGA6"/>
<sequence>MDWFSWLSKTNLDPSLVYEYGLTLSHNELEEEDIAYFNHEFLQSIGINIAKHRLEILKLAKRERKRTPHRMSSKLLLALKQTKKCLSKCVKTWCRQDNETRMALVPVVKSSSSRWKSTMVKRNTKRGVVLNESKRQQINSNATLLLTNGSPMYVYGDSRINSFSSPLVHDLNKDEKVDGGTYYDDYWASGVDFRWDSMFHNLKPT</sequence>
<dbReference type="InterPro" id="IPR013761">
    <property type="entry name" value="SAM/pointed_sf"/>
</dbReference>
<dbReference type="PANTHER" id="PTHR33915">
    <property type="entry name" value="OSJNBA0033G05.11 PROTEIN"/>
    <property type="match status" value="1"/>
</dbReference>
<comment type="caution">
    <text evidence="2">The sequence shown here is derived from an EMBL/GenBank/DDBJ whole genome shotgun (WGS) entry which is preliminary data.</text>
</comment>
<gene>
    <name evidence="2" type="ORF">LIER_00131</name>
</gene>
<proteinExistence type="predicted"/>
<keyword evidence="3" id="KW-1185">Reference proteome</keyword>
<accession>A0AAV3NGA6</accession>
<dbReference type="Gene3D" id="1.10.150.50">
    <property type="entry name" value="Transcription Factor, Ets-1"/>
    <property type="match status" value="1"/>
</dbReference>
<evidence type="ECO:0000313" key="3">
    <source>
        <dbReference type="Proteomes" id="UP001454036"/>
    </source>
</evidence>
<name>A0AAV3NGA6_LITER</name>
<dbReference type="EMBL" id="BAABME010000008">
    <property type="protein sequence ID" value="GAA0138374.1"/>
    <property type="molecule type" value="Genomic_DNA"/>
</dbReference>
<evidence type="ECO:0000313" key="2">
    <source>
        <dbReference type="EMBL" id="GAA0138374.1"/>
    </source>
</evidence>
<protein>
    <recommendedName>
        <fullName evidence="1">SAM domain-containing protein</fullName>
    </recommendedName>
</protein>
<dbReference type="CDD" id="cd09487">
    <property type="entry name" value="SAM_superfamily"/>
    <property type="match status" value="1"/>
</dbReference>
<dbReference type="PANTHER" id="PTHR33915:SF1">
    <property type="entry name" value="OS04G0644100 PROTEIN"/>
    <property type="match status" value="1"/>
</dbReference>
<dbReference type="Pfam" id="PF07647">
    <property type="entry name" value="SAM_2"/>
    <property type="match status" value="1"/>
</dbReference>
<evidence type="ECO:0000259" key="1">
    <source>
        <dbReference type="Pfam" id="PF07647"/>
    </source>
</evidence>
<dbReference type="InterPro" id="IPR001660">
    <property type="entry name" value="SAM"/>
</dbReference>
<dbReference type="SUPFAM" id="SSF47769">
    <property type="entry name" value="SAM/Pointed domain"/>
    <property type="match status" value="1"/>
</dbReference>
<organism evidence="2 3">
    <name type="scientific">Lithospermum erythrorhizon</name>
    <name type="common">Purple gromwell</name>
    <name type="synonym">Lithospermum officinale var. erythrorhizon</name>
    <dbReference type="NCBI Taxonomy" id="34254"/>
    <lineage>
        <taxon>Eukaryota</taxon>
        <taxon>Viridiplantae</taxon>
        <taxon>Streptophyta</taxon>
        <taxon>Embryophyta</taxon>
        <taxon>Tracheophyta</taxon>
        <taxon>Spermatophyta</taxon>
        <taxon>Magnoliopsida</taxon>
        <taxon>eudicotyledons</taxon>
        <taxon>Gunneridae</taxon>
        <taxon>Pentapetalae</taxon>
        <taxon>asterids</taxon>
        <taxon>lamiids</taxon>
        <taxon>Boraginales</taxon>
        <taxon>Boraginaceae</taxon>
        <taxon>Boraginoideae</taxon>
        <taxon>Lithospermeae</taxon>
        <taxon>Lithospermum</taxon>
    </lineage>
</organism>
<reference evidence="2 3" key="1">
    <citation type="submission" date="2024-01" db="EMBL/GenBank/DDBJ databases">
        <title>The complete chloroplast genome sequence of Lithospermum erythrorhizon: insights into the phylogenetic relationship among Boraginaceae species and the maternal lineages of purple gromwells.</title>
        <authorList>
            <person name="Okada T."/>
            <person name="Watanabe K."/>
        </authorList>
    </citation>
    <scope>NUCLEOTIDE SEQUENCE [LARGE SCALE GENOMIC DNA]</scope>
</reference>